<dbReference type="EC" id="3.2.1.86" evidence="2"/>
<accession>A0A0Z8SH03</accession>
<sequence length="141" mass="16511">MTFPKDFLWGGAIAANQAEGAYLKDNRSLSVMDVVPLGEKRRTVKQGFIDYRTFDEQNTYYPSRIGIQFYDRYEEDIKLLAEMGIKCFRTSISWTRIFSTGVENEPNQAGLDFYRRVFELCRSYNIEPLVLRLATLIYLYT</sequence>
<dbReference type="PANTHER" id="PTHR10353">
    <property type="entry name" value="GLYCOSYL HYDROLASE"/>
    <property type="match status" value="1"/>
</dbReference>
<dbReference type="InterPro" id="IPR033132">
    <property type="entry name" value="GH_1_N_CS"/>
</dbReference>
<dbReference type="InterPro" id="IPR017853">
    <property type="entry name" value="GH"/>
</dbReference>
<reference evidence="2 3" key="1">
    <citation type="submission" date="2016-02" db="EMBL/GenBank/DDBJ databases">
        <authorList>
            <consortium name="Pathogen Informatics"/>
        </authorList>
    </citation>
    <scope>NUCLEOTIDE SEQUENCE [LARGE SCALE GENOMIC DNA]</scope>
    <source>
        <strain evidence="2 3">SS999</strain>
    </source>
</reference>
<protein>
    <submittedName>
        <fullName evidence="2">6-phospho-beta-glucosidase</fullName>
        <ecNumber evidence="2">3.2.1.86</ecNumber>
    </submittedName>
</protein>
<dbReference type="GO" id="GO:0005829">
    <property type="term" value="C:cytosol"/>
    <property type="evidence" value="ECO:0007669"/>
    <property type="project" value="TreeGrafter"/>
</dbReference>
<dbReference type="Pfam" id="PF00232">
    <property type="entry name" value="Glyco_hydro_1"/>
    <property type="match status" value="1"/>
</dbReference>
<dbReference type="Gene3D" id="3.20.20.80">
    <property type="entry name" value="Glycosidases"/>
    <property type="match status" value="1"/>
</dbReference>
<dbReference type="AlphaFoldDB" id="A0A0Z8SH03"/>
<evidence type="ECO:0000313" key="2">
    <source>
        <dbReference type="EMBL" id="CYX71485.1"/>
    </source>
</evidence>
<comment type="similarity">
    <text evidence="1">Belongs to the glycosyl hydrolase 1 family.</text>
</comment>
<dbReference type="GO" id="GO:0008706">
    <property type="term" value="F:6-phospho-beta-glucosidase activity"/>
    <property type="evidence" value="ECO:0007669"/>
    <property type="project" value="UniProtKB-EC"/>
</dbReference>
<name>A0A0Z8SH03_STRSU</name>
<keyword evidence="2" id="KW-0378">Hydrolase</keyword>
<dbReference type="PANTHER" id="PTHR10353:SF296">
    <property type="entry name" value="6-PHOSPHO-BETA-GLUCOSIDASE"/>
    <property type="match status" value="1"/>
</dbReference>
<dbReference type="InterPro" id="IPR001360">
    <property type="entry name" value="Glyco_hydro_1"/>
</dbReference>
<gene>
    <name evidence="2" type="primary">bglA</name>
    <name evidence="2" type="ORF">ERS132536_01262</name>
</gene>
<evidence type="ECO:0000256" key="1">
    <source>
        <dbReference type="RuleBase" id="RU003690"/>
    </source>
</evidence>
<organism evidence="2 3">
    <name type="scientific">Streptococcus suis</name>
    <dbReference type="NCBI Taxonomy" id="1307"/>
    <lineage>
        <taxon>Bacteria</taxon>
        <taxon>Bacillati</taxon>
        <taxon>Bacillota</taxon>
        <taxon>Bacilli</taxon>
        <taxon>Lactobacillales</taxon>
        <taxon>Streptococcaceae</taxon>
        <taxon>Streptococcus</taxon>
    </lineage>
</organism>
<proteinExistence type="inferred from homology"/>
<dbReference type="Proteomes" id="UP000075182">
    <property type="component" value="Unassembled WGS sequence"/>
</dbReference>
<evidence type="ECO:0000313" key="3">
    <source>
        <dbReference type="Proteomes" id="UP000075182"/>
    </source>
</evidence>
<dbReference type="PROSITE" id="PS00653">
    <property type="entry name" value="GLYCOSYL_HYDROL_F1_2"/>
    <property type="match status" value="1"/>
</dbReference>
<dbReference type="GO" id="GO:0016052">
    <property type="term" value="P:carbohydrate catabolic process"/>
    <property type="evidence" value="ECO:0007669"/>
    <property type="project" value="TreeGrafter"/>
</dbReference>
<dbReference type="EMBL" id="FIMD01000008">
    <property type="protein sequence ID" value="CYX71485.1"/>
    <property type="molecule type" value="Genomic_DNA"/>
</dbReference>
<dbReference type="SUPFAM" id="SSF51445">
    <property type="entry name" value="(Trans)glycosidases"/>
    <property type="match status" value="1"/>
</dbReference>
<keyword evidence="2" id="KW-0326">Glycosidase</keyword>